<proteinExistence type="predicted"/>
<feature type="compositionally biased region" description="Basic and acidic residues" evidence="1">
    <location>
        <begin position="123"/>
        <end position="137"/>
    </location>
</feature>
<gene>
    <name evidence="2" type="ORF">HAX54_011822</name>
</gene>
<organism evidence="2 3">
    <name type="scientific">Datura stramonium</name>
    <name type="common">Jimsonweed</name>
    <name type="synonym">Common thornapple</name>
    <dbReference type="NCBI Taxonomy" id="4076"/>
    <lineage>
        <taxon>Eukaryota</taxon>
        <taxon>Viridiplantae</taxon>
        <taxon>Streptophyta</taxon>
        <taxon>Embryophyta</taxon>
        <taxon>Tracheophyta</taxon>
        <taxon>Spermatophyta</taxon>
        <taxon>Magnoliopsida</taxon>
        <taxon>eudicotyledons</taxon>
        <taxon>Gunneridae</taxon>
        <taxon>Pentapetalae</taxon>
        <taxon>asterids</taxon>
        <taxon>lamiids</taxon>
        <taxon>Solanales</taxon>
        <taxon>Solanaceae</taxon>
        <taxon>Solanoideae</taxon>
        <taxon>Datureae</taxon>
        <taxon>Datura</taxon>
    </lineage>
</organism>
<feature type="region of interest" description="Disordered" evidence="1">
    <location>
        <begin position="116"/>
        <end position="137"/>
    </location>
</feature>
<protein>
    <submittedName>
        <fullName evidence="2">Uncharacterized protein</fullName>
    </submittedName>
</protein>
<dbReference type="Proteomes" id="UP000823775">
    <property type="component" value="Unassembled WGS sequence"/>
</dbReference>
<dbReference type="EMBL" id="JACEIK010001678">
    <property type="protein sequence ID" value="MCD7471408.1"/>
    <property type="molecule type" value="Genomic_DNA"/>
</dbReference>
<feature type="compositionally biased region" description="Basic and acidic residues" evidence="1">
    <location>
        <begin position="17"/>
        <end position="44"/>
    </location>
</feature>
<keyword evidence="3" id="KW-1185">Reference proteome</keyword>
<comment type="caution">
    <text evidence="2">The sequence shown here is derived from an EMBL/GenBank/DDBJ whole genome shotgun (WGS) entry which is preliminary data.</text>
</comment>
<evidence type="ECO:0000256" key="1">
    <source>
        <dbReference type="SAM" id="MobiDB-lite"/>
    </source>
</evidence>
<evidence type="ECO:0000313" key="3">
    <source>
        <dbReference type="Proteomes" id="UP000823775"/>
    </source>
</evidence>
<name>A0ABS8TKP8_DATST</name>
<reference evidence="2 3" key="1">
    <citation type="journal article" date="2021" name="BMC Genomics">
        <title>Datura genome reveals duplications of psychoactive alkaloid biosynthetic genes and high mutation rate following tissue culture.</title>
        <authorList>
            <person name="Rajewski A."/>
            <person name="Carter-House D."/>
            <person name="Stajich J."/>
            <person name="Litt A."/>
        </authorList>
    </citation>
    <scope>NUCLEOTIDE SEQUENCE [LARGE SCALE GENOMIC DNA]</scope>
    <source>
        <strain evidence="2">AR-01</strain>
    </source>
</reference>
<accession>A0ABS8TKP8</accession>
<feature type="compositionally biased region" description="Acidic residues" evidence="1">
    <location>
        <begin position="51"/>
        <end position="64"/>
    </location>
</feature>
<sequence length="163" mass="17983">MEGRKIHVDSPTGFRRSSPEKSRERKRGEGAAVGEGEKMGKGKNGEVGVGGEEEGREGWSGDEGEESAAACCFPALVMGDGEKRVEREVTGWVCCRKLWRYGCGVLVGGGEGERRVSPAAARLDGEGRGEGDREEVREEQGRQRCSCRRRQWRGKEEVRRLEV</sequence>
<feature type="region of interest" description="Disordered" evidence="1">
    <location>
        <begin position="1"/>
        <end position="64"/>
    </location>
</feature>
<evidence type="ECO:0000313" key="2">
    <source>
        <dbReference type="EMBL" id="MCD7471408.1"/>
    </source>
</evidence>